<dbReference type="GO" id="GO:0008757">
    <property type="term" value="F:S-adenosylmethionine-dependent methyltransferase activity"/>
    <property type="evidence" value="ECO:0007669"/>
    <property type="project" value="UniProtKB-ARBA"/>
</dbReference>
<accession>A0A942E0D9</accession>
<dbReference type="PROSITE" id="PS00092">
    <property type="entry name" value="N6_MTASE"/>
    <property type="match status" value="1"/>
</dbReference>
<evidence type="ECO:0000313" key="4">
    <source>
        <dbReference type="EMBL" id="MBS3648300.1"/>
    </source>
</evidence>
<keyword evidence="2" id="KW-0949">S-adenosyl-L-methionine</keyword>
<dbReference type="InterPro" id="IPR050210">
    <property type="entry name" value="tRNA_Adenine-N(6)_MTase"/>
</dbReference>
<dbReference type="GO" id="GO:0003676">
    <property type="term" value="F:nucleic acid binding"/>
    <property type="evidence" value="ECO:0007669"/>
    <property type="project" value="InterPro"/>
</dbReference>
<keyword evidence="1 4" id="KW-0808">Transferase</keyword>
<dbReference type="InterPro" id="IPR002052">
    <property type="entry name" value="DNA_methylase_N6_adenine_CS"/>
</dbReference>
<dbReference type="PANTHER" id="PTHR47739:SF1">
    <property type="entry name" value="TRNA1(VAL) (ADENINE(37)-N6)-METHYLTRANSFERASE"/>
    <property type="match status" value="1"/>
</dbReference>
<dbReference type="RefSeq" id="WP_188253864.1">
    <property type="nucleotide sequence ID" value="NZ_JABVCF010000003.1"/>
</dbReference>
<dbReference type="EMBL" id="JAGWCR010000003">
    <property type="protein sequence ID" value="MBS3648300.1"/>
    <property type="molecule type" value="Genomic_DNA"/>
</dbReference>
<dbReference type="SUPFAM" id="SSF53335">
    <property type="entry name" value="S-adenosyl-L-methionine-dependent methyltransferases"/>
    <property type="match status" value="1"/>
</dbReference>
<dbReference type="Pfam" id="PF05175">
    <property type="entry name" value="MTS"/>
    <property type="match status" value="1"/>
</dbReference>
<keyword evidence="1 4" id="KW-0489">Methyltransferase</keyword>
<dbReference type="AlphaFoldDB" id="A0A942E0D9"/>
<name>A0A942E0D9_9HYPH</name>
<gene>
    <name evidence="4" type="ORF">KEU06_06625</name>
</gene>
<dbReference type="CDD" id="cd02440">
    <property type="entry name" value="AdoMet_MTases"/>
    <property type="match status" value="1"/>
</dbReference>
<keyword evidence="5" id="KW-1185">Reference proteome</keyword>
<proteinExistence type="predicted"/>
<dbReference type="GO" id="GO:0008170">
    <property type="term" value="F:N-methyltransferase activity"/>
    <property type="evidence" value="ECO:0007669"/>
    <property type="project" value="UniProtKB-ARBA"/>
</dbReference>
<organism evidence="4 5">
    <name type="scientific">Pseudaminobacter soli</name>
    <name type="common">ex Zhang et al. 2022</name>
    <dbReference type="NCBI Taxonomy" id="2831468"/>
    <lineage>
        <taxon>Bacteria</taxon>
        <taxon>Pseudomonadati</taxon>
        <taxon>Pseudomonadota</taxon>
        <taxon>Alphaproteobacteria</taxon>
        <taxon>Hyphomicrobiales</taxon>
        <taxon>Phyllobacteriaceae</taxon>
        <taxon>Pseudaminobacter</taxon>
    </lineage>
</organism>
<comment type="caution">
    <text evidence="4">The sequence shown here is derived from an EMBL/GenBank/DDBJ whole genome shotgun (WGS) entry which is preliminary data.</text>
</comment>
<dbReference type="PANTHER" id="PTHR47739">
    <property type="entry name" value="TRNA1(VAL) (ADENINE(37)-N6)-METHYLTRANSFERASE"/>
    <property type="match status" value="1"/>
</dbReference>
<dbReference type="Proteomes" id="UP000680348">
    <property type="component" value="Unassembled WGS sequence"/>
</dbReference>
<protein>
    <submittedName>
        <fullName evidence="4">Methyltransferase</fullName>
    </submittedName>
</protein>
<evidence type="ECO:0000259" key="3">
    <source>
        <dbReference type="Pfam" id="PF05175"/>
    </source>
</evidence>
<evidence type="ECO:0000313" key="5">
    <source>
        <dbReference type="Proteomes" id="UP000680348"/>
    </source>
</evidence>
<evidence type="ECO:0000256" key="2">
    <source>
        <dbReference type="ARBA" id="ARBA00022691"/>
    </source>
</evidence>
<dbReference type="GO" id="GO:0032259">
    <property type="term" value="P:methylation"/>
    <property type="evidence" value="ECO:0007669"/>
    <property type="project" value="UniProtKB-KW"/>
</dbReference>
<feature type="domain" description="Methyltransferase small" evidence="3">
    <location>
        <begin position="44"/>
        <end position="188"/>
    </location>
</feature>
<dbReference type="InterPro" id="IPR007848">
    <property type="entry name" value="Small_mtfrase_dom"/>
</dbReference>
<reference evidence="4" key="1">
    <citation type="submission" date="2021-04" db="EMBL/GenBank/DDBJ databases">
        <title>Pseudaminobacter soli sp. nov., isolated from paddy soil contaminated by heavy metals.</title>
        <authorList>
            <person name="Zhang K."/>
        </authorList>
    </citation>
    <scope>NUCLEOTIDE SEQUENCE</scope>
    <source>
        <strain evidence="4">19-2017</strain>
    </source>
</reference>
<dbReference type="InterPro" id="IPR029063">
    <property type="entry name" value="SAM-dependent_MTases_sf"/>
</dbReference>
<dbReference type="Gene3D" id="3.40.50.150">
    <property type="entry name" value="Vaccinia Virus protein VP39"/>
    <property type="match status" value="1"/>
</dbReference>
<sequence length="266" mass="27966">MLTSSDPSDEPLTDRTVDGFHRGRFFLVQPAKGGHRAGMDALVLAAATPSGFAGMAVDFGAGAGAVGFAVAARCPAARVLLVERSPEMVSFARLSLANAGNSHLASRIDILQTDVSLAGRAREAAGLRDRSADFVLMNPPFNEPIDRSTPNELRREAHVGSGSVFADWLRSAAAVLKPRGKVALIARPSSLADILTALSGRFGGAEILPVYATLSRPAIRIVVRAIRGARGAPSIMPPLVLHREEDQSFTAEADAILSGESSLFDD</sequence>
<evidence type="ECO:0000256" key="1">
    <source>
        <dbReference type="ARBA" id="ARBA00022603"/>
    </source>
</evidence>